<dbReference type="InterPro" id="IPR001451">
    <property type="entry name" value="Hexapep"/>
</dbReference>
<evidence type="ECO:0000313" key="1">
    <source>
        <dbReference type="EMBL" id="AWL10333.1"/>
    </source>
</evidence>
<dbReference type="EC" id="2.3.1.-" evidence="1"/>
<sequence>MGLKRKLKYLINSIIFKFRFIGQDIHIHPSCYISSKAEIKNSGKGKIIIGKNCEIHPYAMILSYGGEISIGDHCSLNPFSIIYGHGGVQIGNSVRIASHSVIIPANHIIGDSEKNLHESGLTSKGISIQNNVWIGSGCRILDGVSIGFNSVIAAGAVVNKSVDSSSIVGGIPARIIKNIKINKQ</sequence>
<dbReference type="AlphaFoldDB" id="A0A2S2DYC9"/>
<keyword evidence="2" id="KW-1185">Reference proteome</keyword>
<gene>
    <name evidence="1" type="ORF">HME7025_02493</name>
</gene>
<evidence type="ECO:0000313" key="2">
    <source>
        <dbReference type="Proteomes" id="UP000245468"/>
    </source>
</evidence>
<keyword evidence="1" id="KW-0012">Acyltransferase</keyword>
<dbReference type="Pfam" id="PF00132">
    <property type="entry name" value="Hexapep"/>
    <property type="match status" value="1"/>
</dbReference>
<proteinExistence type="predicted"/>
<reference evidence="2" key="1">
    <citation type="submission" date="2018-05" db="EMBL/GenBank/DDBJ databases">
        <title>Pseudarcicella sp. HME7025 Genome sequencing and assembly.</title>
        <authorList>
            <person name="Kim H."/>
            <person name="Kang H."/>
            <person name="Joh K."/>
        </authorList>
    </citation>
    <scope>NUCLEOTIDE SEQUENCE [LARGE SCALE GENOMIC DNA]</scope>
    <source>
        <strain evidence="2">HME7025</strain>
    </source>
</reference>
<accession>A0A2S2DYC9</accession>
<dbReference type="RefSeq" id="WP_109324538.1">
    <property type="nucleotide sequence ID" value="NZ_CP029346.1"/>
</dbReference>
<keyword evidence="1" id="KW-0808">Transferase</keyword>
<dbReference type="InterPro" id="IPR011004">
    <property type="entry name" value="Trimer_LpxA-like_sf"/>
</dbReference>
<dbReference type="CDD" id="cd04647">
    <property type="entry name" value="LbH_MAT_like"/>
    <property type="match status" value="1"/>
</dbReference>
<protein>
    <submittedName>
        <fullName evidence="1">Acetyltransferase</fullName>
        <ecNumber evidence="1">2.3.1.-</ecNumber>
    </submittedName>
</protein>
<dbReference type="PANTHER" id="PTHR23416">
    <property type="entry name" value="SIALIC ACID SYNTHASE-RELATED"/>
    <property type="match status" value="1"/>
</dbReference>
<dbReference type="Proteomes" id="UP000245468">
    <property type="component" value="Chromosome"/>
</dbReference>
<dbReference type="GO" id="GO:0016746">
    <property type="term" value="F:acyltransferase activity"/>
    <property type="evidence" value="ECO:0007669"/>
    <property type="project" value="UniProtKB-KW"/>
</dbReference>
<dbReference type="EMBL" id="CP029346">
    <property type="protein sequence ID" value="AWL10333.1"/>
    <property type="molecule type" value="Genomic_DNA"/>
</dbReference>
<dbReference type="KEGG" id="psez:HME7025_02493"/>
<dbReference type="SUPFAM" id="SSF51161">
    <property type="entry name" value="Trimeric LpxA-like enzymes"/>
    <property type="match status" value="1"/>
</dbReference>
<dbReference type="InterPro" id="IPR051159">
    <property type="entry name" value="Hexapeptide_acetyltransf"/>
</dbReference>
<name>A0A2S2DYC9_9BACT</name>
<dbReference type="Gene3D" id="2.160.10.10">
    <property type="entry name" value="Hexapeptide repeat proteins"/>
    <property type="match status" value="1"/>
</dbReference>
<dbReference type="OrthoDB" id="9812571at2"/>
<dbReference type="PANTHER" id="PTHR23416:SF78">
    <property type="entry name" value="LIPOPOLYSACCHARIDE BIOSYNTHESIS O-ACETYL TRANSFERASE WBBJ-RELATED"/>
    <property type="match status" value="1"/>
</dbReference>
<organism evidence="1 2">
    <name type="scientific">Aquirufa nivalisilvae</name>
    <dbReference type="NCBI Taxonomy" id="2516557"/>
    <lineage>
        <taxon>Bacteria</taxon>
        <taxon>Pseudomonadati</taxon>
        <taxon>Bacteroidota</taxon>
        <taxon>Cytophagia</taxon>
        <taxon>Cytophagales</taxon>
        <taxon>Flectobacillaceae</taxon>
        <taxon>Aquirufa</taxon>
    </lineage>
</organism>